<proteinExistence type="predicted"/>
<protein>
    <submittedName>
        <fullName evidence="1">Uncharacterized protein</fullName>
    </submittedName>
</protein>
<gene>
    <name evidence="1" type="ORF">EWB00_008436</name>
</gene>
<reference evidence="1 2" key="1">
    <citation type="submission" date="2019-03" db="EMBL/GenBank/DDBJ databases">
        <title>An improved genome assembly of the fluke Schistosoma japonicum.</title>
        <authorList>
            <person name="Hu W."/>
            <person name="Luo F."/>
            <person name="Yin M."/>
            <person name="Mo X."/>
            <person name="Sun C."/>
            <person name="Wu Q."/>
            <person name="Zhu B."/>
            <person name="Xiang M."/>
            <person name="Wang J."/>
            <person name="Wang Y."/>
            <person name="Zhang T."/>
            <person name="Xu B."/>
            <person name="Zheng H."/>
            <person name="Feng Z."/>
        </authorList>
    </citation>
    <scope>NUCLEOTIDE SEQUENCE [LARGE SCALE GENOMIC DNA]</scope>
    <source>
        <strain evidence="1">HuSjv2</strain>
        <tissue evidence="1">Worms</tissue>
    </source>
</reference>
<name>A0A4Z2CPZ5_SCHJA</name>
<evidence type="ECO:0000313" key="2">
    <source>
        <dbReference type="Proteomes" id="UP000311919"/>
    </source>
</evidence>
<dbReference type="Proteomes" id="UP000311919">
    <property type="component" value="Unassembled WGS sequence"/>
</dbReference>
<accession>A0A4Z2CPZ5</accession>
<comment type="caution">
    <text evidence="1">The sequence shown here is derived from an EMBL/GenBank/DDBJ whole genome shotgun (WGS) entry which is preliminary data.</text>
</comment>
<organism evidence="1 2">
    <name type="scientific">Schistosoma japonicum</name>
    <name type="common">Blood fluke</name>
    <dbReference type="NCBI Taxonomy" id="6182"/>
    <lineage>
        <taxon>Eukaryota</taxon>
        <taxon>Metazoa</taxon>
        <taxon>Spiralia</taxon>
        <taxon>Lophotrochozoa</taxon>
        <taxon>Platyhelminthes</taxon>
        <taxon>Trematoda</taxon>
        <taxon>Digenea</taxon>
        <taxon>Strigeidida</taxon>
        <taxon>Schistosomatoidea</taxon>
        <taxon>Schistosomatidae</taxon>
        <taxon>Schistosoma</taxon>
    </lineage>
</organism>
<keyword evidence="2" id="KW-1185">Reference proteome</keyword>
<dbReference type="AlphaFoldDB" id="A0A4Z2CPZ5"/>
<evidence type="ECO:0000313" key="1">
    <source>
        <dbReference type="EMBL" id="TNN06306.1"/>
    </source>
</evidence>
<dbReference type="EMBL" id="SKCS01000469">
    <property type="protein sequence ID" value="TNN06306.1"/>
    <property type="molecule type" value="Genomic_DNA"/>
</dbReference>
<sequence length="96" mass="10719">MINQHINVNCEEEWGNSEETTSGVVADCIYKRQAIAIGEELEHGSSSDLKMDDKRSFHICASINNNYAMTRQKGASVSQDICKVQVSTISRIKIKN</sequence>